<dbReference type="RefSeq" id="WP_110374625.1">
    <property type="nucleotide sequence ID" value="NZ_JAHBRY010000001.1"/>
</dbReference>
<evidence type="ECO:0000256" key="6">
    <source>
        <dbReference type="SAM" id="Phobius"/>
    </source>
</evidence>
<reference evidence="8 9" key="1">
    <citation type="submission" date="2018-05" db="EMBL/GenBank/DDBJ databases">
        <title>Genomic Encyclopedia of Type Strains, Phase IV (KMG-IV): sequencing the most valuable type-strain genomes for metagenomic binning, comparative biology and taxonomic classification.</title>
        <authorList>
            <person name="Goeker M."/>
        </authorList>
    </citation>
    <scope>NUCLEOTIDE SEQUENCE [LARGE SCALE GENOMIC DNA]</scope>
    <source>
        <strain evidence="8 9">DSM 6462</strain>
    </source>
</reference>
<dbReference type="InterPro" id="IPR050638">
    <property type="entry name" value="AA-Vitamin_Transporters"/>
</dbReference>
<name>A0A2V3ULI7_9HYPH</name>
<comment type="caution">
    <text evidence="8">The sequence shown here is derived from an EMBL/GenBank/DDBJ whole genome shotgun (WGS) entry which is preliminary data.</text>
</comment>
<feature type="transmembrane region" description="Helical" evidence="6">
    <location>
        <begin position="261"/>
        <end position="279"/>
    </location>
</feature>
<dbReference type="Proteomes" id="UP000248021">
    <property type="component" value="Unassembled WGS sequence"/>
</dbReference>
<protein>
    <submittedName>
        <fullName evidence="8">Drug/metabolite transporter (DMT)-like permease</fullName>
    </submittedName>
</protein>
<feature type="transmembrane region" description="Helical" evidence="6">
    <location>
        <begin position="196"/>
        <end position="218"/>
    </location>
</feature>
<dbReference type="Gene3D" id="1.10.3730.20">
    <property type="match status" value="1"/>
</dbReference>
<sequence>MPDTNSPIARATRWLFDQAYVLLPLTMLMWAGNVTASKFAVGQISPMSIVCLRWGIVCVVLLTFSRRDIVRDLPVLKSRWPVIVGMGTLAFTGFNALFYVAAYETTAVNMTIIQSAIPVFVVVGAILFFRQRINIGQTAGLVLTILGVMVTASHGDLETLLNLTINRGDLYMLVACAFYAAYALHLRSRPKVSDTAYFAAMALAAFVSSLPLLAIEIAQGKAYWPSPTGWLTLLYIGIFPSLLGQIFFIRSVQLIGPSRAGLFNNLMPVFGIALSIVLLGEAFGLYQMAAMVLVIGGILIAERLR</sequence>
<keyword evidence="3 6" id="KW-0812">Transmembrane</keyword>
<gene>
    <name evidence="8" type="ORF">C7450_104356</name>
</gene>
<dbReference type="OrthoDB" id="9806889at2"/>
<dbReference type="InterPro" id="IPR000620">
    <property type="entry name" value="EamA_dom"/>
</dbReference>
<proteinExistence type="inferred from homology"/>
<organism evidence="8 9">
    <name type="scientific">Chelatococcus asaccharovorans</name>
    <dbReference type="NCBI Taxonomy" id="28210"/>
    <lineage>
        <taxon>Bacteria</taxon>
        <taxon>Pseudomonadati</taxon>
        <taxon>Pseudomonadota</taxon>
        <taxon>Alphaproteobacteria</taxon>
        <taxon>Hyphomicrobiales</taxon>
        <taxon>Chelatococcaceae</taxon>
        <taxon>Chelatococcus</taxon>
    </lineage>
</organism>
<keyword evidence="5 6" id="KW-0472">Membrane</keyword>
<feature type="transmembrane region" description="Helical" evidence="6">
    <location>
        <begin position="135"/>
        <end position="153"/>
    </location>
</feature>
<comment type="similarity">
    <text evidence="2">Belongs to the EamA transporter family.</text>
</comment>
<feature type="transmembrane region" description="Helical" evidence="6">
    <location>
        <begin position="285"/>
        <end position="301"/>
    </location>
</feature>
<feature type="transmembrane region" description="Helical" evidence="6">
    <location>
        <begin position="107"/>
        <end position="128"/>
    </location>
</feature>
<accession>A0A2V3ULI7</accession>
<evidence type="ECO:0000256" key="1">
    <source>
        <dbReference type="ARBA" id="ARBA00004141"/>
    </source>
</evidence>
<dbReference type="SUPFAM" id="SSF103481">
    <property type="entry name" value="Multidrug resistance efflux transporter EmrE"/>
    <property type="match status" value="2"/>
</dbReference>
<dbReference type="Pfam" id="PF00892">
    <property type="entry name" value="EamA"/>
    <property type="match status" value="2"/>
</dbReference>
<evidence type="ECO:0000256" key="5">
    <source>
        <dbReference type="ARBA" id="ARBA00023136"/>
    </source>
</evidence>
<feature type="domain" description="EamA" evidence="7">
    <location>
        <begin position="167"/>
        <end position="300"/>
    </location>
</feature>
<feature type="transmembrane region" description="Helical" evidence="6">
    <location>
        <begin position="44"/>
        <end position="64"/>
    </location>
</feature>
<dbReference type="PANTHER" id="PTHR32322:SF2">
    <property type="entry name" value="EAMA DOMAIN-CONTAINING PROTEIN"/>
    <property type="match status" value="1"/>
</dbReference>
<keyword evidence="4 6" id="KW-1133">Transmembrane helix</keyword>
<evidence type="ECO:0000256" key="2">
    <source>
        <dbReference type="ARBA" id="ARBA00007362"/>
    </source>
</evidence>
<dbReference type="GO" id="GO:0016020">
    <property type="term" value="C:membrane"/>
    <property type="evidence" value="ECO:0007669"/>
    <property type="project" value="UniProtKB-SubCell"/>
</dbReference>
<feature type="transmembrane region" description="Helical" evidence="6">
    <location>
        <begin position="80"/>
        <end position="101"/>
    </location>
</feature>
<dbReference type="AlphaFoldDB" id="A0A2V3ULI7"/>
<evidence type="ECO:0000259" key="7">
    <source>
        <dbReference type="Pfam" id="PF00892"/>
    </source>
</evidence>
<evidence type="ECO:0000256" key="4">
    <source>
        <dbReference type="ARBA" id="ARBA00022989"/>
    </source>
</evidence>
<feature type="transmembrane region" description="Helical" evidence="6">
    <location>
        <begin position="230"/>
        <end position="249"/>
    </location>
</feature>
<comment type="subcellular location">
    <subcellularLocation>
        <location evidence="1">Membrane</location>
        <topology evidence="1">Multi-pass membrane protein</topology>
    </subcellularLocation>
</comment>
<dbReference type="PANTHER" id="PTHR32322">
    <property type="entry name" value="INNER MEMBRANE TRANSPORTER"/>
    <property type="match status" value="1"/>
</dbReference>
<keyword evidence="9" id="KW-1185">Reference proteome</keyword>
<feature type="transmembrane region" description="Helical" evidence="6">
    <location>
        <begin position="165"/>
        <end position="184"/>
    </location>
</feature>
<feature type="transmembrane region" description="Helical" evidence="6">
    <location>
        <begin position="12"/>
        <end position="32"/>
    </location>
</feature>
<evidence type="ECO:0000313" key="9">
    <source>
        <dbReference type="Proteomes" id="UP000248021"/>
    </source>
</evidence>
<evidence type="ECO:0000313" key="8">
    <source>
        <dbReference type="EMBL" id="PXW60302.1"/>
    </source>
</evidence>
<dbReference type="EMBL" id="QJJK01000004">
    <property type="protein sequence ID" value="PXW60302.1"/>
    <property type="molecule type" value="Genomic_DNA"/>
</dbReference>
<feature type="domain" description="EamA" evidence="7">
    <location>
        <begin position="20"/>
        <end position="151"/>
    </location>
</feature>
<evidence type="ECO:0000256" key="3">
    <source>
        <dbReference type="ARBA" id="ARBA00022692"/>
    </source>
</evidence>
<dbReference type="InterPro" id="IPR037185">
    <property type="entry name" value="EmrE-like"/>
</dbReference>